<dbReference type="RefSeq" id="WP_268600477.1">
    <property type="nucleotide sequence ID" value="NZ_JAMDNP010000086.1"/>
</dbReference>
<dbReference type="PROSITE" id="PS50943">
    <property type="entry name" value="HTH_CROC1"/>
    <property type="match status" value="1"/>
</dbReference>
<dbReference type="SUPFAM" id="SSF47413">
    <property type="entry name" value="lambda repressor-like DNA-binding domains"/>
    <property type="match status" value="1"/>
</dbReference>
<gene>
    <name evidence="2" type="ORF">M5X12_27640</name>
</gene>
<dbReference type="EMBL" id="JAMDNP010000086">
    <property type="protein sequence ID" value="MCY9764279.1"/>
    <property type="molecule type" value="Genomic_DNA"/>
</dbReference>
<feature type="domain" description="HTH cro/C1-type" evidence="1">
    <location>
        <begin position="32"/>
        <end position="67"/>
    </location>
</feature>
<name>A0ABT4H5W1_PAEAL</name>
<proteinExistence type="predicted"/>
<accession>A0ABT4H5W1</accession>
<evidence type="ECO:0000313" key="3">
    <source>
        <dbReference type="Proteomes" id="UP001527181"/>
    </source>
</evidence>
<dbReference type="InterPro" id="IPR010982">
    <property type="entry name" value="Lambda_DNA-bd_dom_sf"/>
</dbReference>
<keyword evidence="3" id="KW-1185">Reference proteome</keyword>
<sequence>MNYKELIKHHIENNGMSCQEIVDKMKMRGVKLDRSYISMLKNGRKSPASDKVNIALAEVLGIDSAELRIAAVKEKISPDLYQLIKKIG</sequence>
<organism evidence="2 3">
    <name type="scientific">Paenibacillus alvei</name>
    <name type="common">Bacillus alvei</name>
    <dbReference type="NCBI Taxonomy" id="44250"/>
    <lineage>
        <taxon>Bacteria</taxon>
        <taxon>Bacillati</taxon>
        <taxon>Bacillota</taxon>
        <taxon>Bacilli</taxon>
        <taxon>Bacillales</taxon>
        <taxon>Paenibacillaceae</taxon>
        <taxon>Paenibacillus</taxon>
    </lineage>
</organism>
<dbReference type="CDD" id="cd00093">
    <property type="entry name" value="HTH_XRE"/>
    <property type="match status" value="1"/>
</dbReference>
<comment type="caution">
    <text evidence="2">The sequence shown here is derived from an EMBL/GenBank/DDBJ whole genome shotgun (WGS) entry which is preliminary data.</text>
</comment>
<dbReference type="Gene3D" id="1.10.260.40">
    <property type="entry name" value="lambda repressor-like DNA-binding domains"/>
    <property type="match status" value="1"/>
</dbReference>
<dbReference type="InterPro" id="IPR001387">
    <property type="entry name" value="Cro/C1-type_HTH"/>
</dbReference>
<dbReference type="Proteomes" id="UP001527181">
    <property type="component" value="Unassembled WGS sequence"/>
</dbReference>
<reference evidence="2 3" key="1">
    <citation type="submission" date="2022-05" db="EMBL/GenBank/DDBJ databases">
        <title>Genome Sequencing of Bee-Associated Microbes.</title>
        <authorList>
            <person name="Dunlap C."/>
        </authorList>
    </citation>
    <scope>NUCLEOTIDE SEQUENCE [LARGE SCALE GENOMIC DNA]</scope>
    <source>
        <strain evidence="2 3">NRRL B-04010</strain>
    </source>
</reference>
<evidence type="ECO:0000259" key="1">
    <source>
        <dbReference type="PROSITE" id="PS50943"/>
    </source>
</evidence>
<evidence type="ECO:0000313" key="2">
    <source>
        <dbReference type="EMBL" id="MCY9764279.1"/>
    </source>
</evidence>
<protein>
    <submittedName>
        <fullName evidence="2">Helix-turn-helix domain-containing protein</fullName>
    </submittedName>
</protein>